<dbReference type="AlphaFoldDB" id="Q6N3Z5"/>
<dbReference type="HOGENOM" id="CLU_2556065_0_0_5"/>
<reference evidence="1" key="1">
    <citation type="journal article" date="2004" name="Nat. Biotechnol.">
        <title>Complete genome sequence of the metabolically versatile photosynthetic bacterium Rhodopseudomonas palustris.</title>
        <authorList>
            <person name="Larimer F.W."/>
            <person name="Chain P."/>
            <person name="Hauser L."/>
            <person name="Lamerdin J."/>
            <person name="Malfatti S."/>
            <person name="Do L."/>
            <person name="Land M.L."/>
            <person name="Pelletier D.A."/>
            <person name="Beatty J.T."/>
            <person name="Lang A.S."/>
            <person name="Tabita F.R."/>
            <person name="Gibson J.L."/>
            <person name="Hanson T.E."/>
            <person name="Bobst C."/>
            <person name="Torres J.L."/>
            <person name="Peres C."/>
            <person name="Harrison F.H."/>
            <person name="Gibson J."/>
            <person name="Harwood C.S."/>
        </authorList>
    </citation>
    <scope>NUCLEOTIDE SEQUENCE [LARGE SCALE GENOMIC DNA]</scope>
    <source>
        <strain evidence="1">CGA009</strain>
    </source>
</reference>
<dbReference type="STRING" id="258594.RPA3547"/>
<evidence type="ECO:0000313" key="1">
    <source>
        <dbReference type="EMBL" id="CAE28988.1"/>
    </source>
</evidence>
<organism evidence="1">
    <name type="scientific">Rhodopseudomonas palustris (strain ATCC BAA-98 / CGA009)</name>
    <dbReference type="NCBI Taxonomy" id="258594"/>
    <lineage>
        <taxon>Bacteria</taxon>
        <taxon>Pseudomonadati</taxon>
        <taxon>Pseudomonadota</taxon>
        <taxon>Alphaproteobacteria</taxon>
        <taxon>Hyphomicrobiales</taxon>
        <taxon>Nitrobacteraceae</taxon>
        <taxon>Rhodopseudomonas</taxon>
    </lineage>
</organism>
<gene>
    <name evidence="1" type="ordered locus">RPA3547</name>
</gene>
<proteinExistence type="predicted"/>
<dbReference type="EMBL" id="BX572604">
    <property type="protein sequence ID" value="CAE28988.1"/>
    <property type="molecule type" value="Genomic_DNA"/>
</dbReference>
<name>Q6N3Z5_RHOPA</name>
<protein>
    <submittedName>
        <fullName evidence="1">Uncharacterized protein</fullName>
    </submittedName>
</protein>
<accession>Q6N3Z5</accession>
<sequence>MHGLAALEERPAGGFVLLVQLEPAAVFGPVPFVARDLGQRHALADDFLEAKIFGGFLRRQPDQHAVAAIVEFVVVVLDHAVS</sequence>